<reference evidence="4" key="1">
    <citation type="submission" date="2022-04" db="EMBL/GenBank/DDBJ databases">
        <authorList>
            <person name="Ren T."/>
        </authorList>
    </citation>
    <scope>NUCLEOTIDE SEQUENCE</scope>
    <source>
        <strain evidence="4">F63249</strain>
    </source>
</reference>
<dbReference type="Proteomes" id="UP001203687">
    <property type="component" value="Unassembled WGS sequence"/>
</dbReference>
<dbReference type="Pfam" id="PF18962">
    <property type="entry name" value="Por_Secre_tail"/>
    <property type="match status" value="1"/>
</dbReference>
<protein>
    <submittedName>
        <fullName evidence="4">Spondin domain-containing protein</fullName>
    </submittedName>
</protein>
<dbReference type="InterPro" id="IPR038678">
    <property type="entry name" value="Spondin_N_sf"/>
</dbReference>
<sequence>MKKITLILQCLPLILACTVVTKTNAQSRASYTISFTSHWDSETNDPINGNSIVDLPGNAHWSDLVGATHNNAARLLEMGSLATEGIKDVAELGNNTAIMNEVQALINSNHADQFLQAAFDDFAPRTTATLSNIEVSEDFPLLSLAAMIAPSPDWMIAVNSINLRDGNTWVQSLSIPLFPYDAGTDSGVNYNSGNQTTMPAQPITSLVNVSPFNDKPIGVLTITFNQTLSIQDNDLVQVSLYPNPSNGMLHITTSASNPLTEVQVYDVLGKQIERFVNNDATRQLQLDLTQAKAGIYIVKIKLLNATSMTKKIVIN</sequence>
<evidence type="ECO:0000256" key="1">
    <source>
        <dbReference type="ARBA" id="ARBA00022729"/>
    </source>
</evidence>
<evidence type="ECO:0000313" key="4">
    <source>
        <dbReference type="EMBL" id="MCK8481645.1"/>
    </source>
</evidence>
<accession>A0ABT0HCQ3</accession>
<feature type="chain" id="PRO_5046860386" evidence="2">
    <location>
        <begin position="26"/>
        <end position="315"/>
    </location>
</feature>
<dbReference type="RefSeq" id="WP_248413502.1">
    <property type="nucleotide sequence ID" value="NZ_JALPQF010000014.1"/>
</dbReference>
<dbReference type="InterPro" id="IPR026444">
    <property type="entry name" value="Secre_tail"/>
</dbReference>
<dbReference type="NCBIfam" id="NF038123">
    <property type="entry name" value="NF038123_dom"/>
    <property type="match status" value="1"/>
</dbReference>
<feature type="signal peptide" evidence="2">
    <location>
        <begin position="1"/>
        <end position="25"/>
    </location>
</feature>
<dbReference type="PROSITE" id="PS51257">
    <property type="entry name" value="PROKAR_LIPOPROTEIN"/>
    <property type="match status" value="1"/>
</dbReference>
<dbReference type="Pfam" id="PF06468">
    <property type="entry name" value="Spond_N"/>
    <property type="match status" value="1"/>
</dbReference>
<dbReference type="PROSITE" id="PS51020">
    <property type="entry name" value="SPONDIN"/>
    <property type="match status" value="1"/>
</dbReference>
<organism evidence="4 5">
    <name type="scientific">Psychroserpens algicola</name>
    <dbReference type="NCBI Taxonomy" id="1719034"/>
    <lineage>
        <taxon>Bacteria</taxon>
        <taxon>Pseudomonadati</taxon>
        <taxon>Bacteroidota</taxon>
        <taxon>Flavobacteriia</taxon>
        <taxon>Flavobacteriales</taxon>
        <taxon>Flavobacteriaceae</taxon>
        <taxon>Psychroserpens</taxon>
    </lineage>
</organism>
<evidence type="ECO:0000313" key="5">
    <source>
        <dbReference type="Proteomes" id="UP001203687"/>
    </source>
</evidence>
<gene>
    <name evidence="4" type="ORF">MUY34_13520</name>
</gene>
<dbReference type="PANTHER" id="PTHR11311:SF15">
    <property type="entry name" value="SPONDIN-2"/>
    <property type="match status" value="1"/>
</dbReference>
<proteinExistence type="predicted"/>
<dbReference type="EMBL" id="JALPQF010000014">
    <property type="protein sequence ID" value="MCK8481645.1"/>
    <property type="molecule type" value="Genomic_DNA"/>
</dbReference>
<keyword evidence="5" id="KW-1185">Reference proteome</keyword>
<name>A0ABT0HCQ3_9FLAO</name>
<dbReference type="Gene3D" id="2.60.40.2130">
    <property type="entry name" value="F-spondin domain"/>
    <property type="match status" value="1"/>
</dbReference>
<keyword evidence="1 2" id="KW-0732">Signal</keyword>
<dbReference type="InterPro" id="IPR009465">
    <property type="entry name" value="Spondin_N"/>
</dbReference>
<evidence type="ECO:0000259" key="3">
    <source>
        <dbReference type="PROSITE" id="PS51020"/>
    </source>
</evidence>
<evidence type="ECO:0000256" key="2">
    <source>
        <dbReference type="SAM" id="SignalP"/>
    </source>
</evidence>
<dbReference type="NCBIfam" id="TIGR04183">
    <property type="entry name" value="Por_Secre_tail"/>
    <property type="match status" value="1"/>
</dbReference>
<dbReference type="InterPro" id="IPR051418">
    <property type="entry name" value="Spondin/Thrombospondin_T1"/>
</dbReference>
<dbReference type="PANTHER" id="PTHR11311">
    <property type="entry name" value="SPONDIN"/>
    <property type="match status" value="1"/>
</dbReference>
<feature type="domain" description="Spondin" evidence="3">
    <location>
        <begin position="19"/>
        <end position="214"/>
    </location>
</feature>
<comment type="caution">
    <text evidence="4">The sequence shown here is derived from an EMBL/GenBank/DDBJ whole genome shotgun (WGS) entry which is preliminary data.</text>
</comment>